<evidence type="ECO:0000256" key="1">
    <source>
        <dbReference type="ARBA" id="ARBA00006281"/>
    </source>
</evidence>
<feature type="region of interest" description="Disordered" evidence="2">
    <location>
        <begin position="1"/>
        <end position="60"/>
    </location>
</feature>
<name>A0A2H4S8E1_CORMI</name>
<accession>A0A2H4S8E1</accession>
<evidence type="ECO:0000256" key="2">
    <source>
        <dbReference type="SAM" id="MobiDB-lite"/>
    </source>
</evidence>
<feature type="domain" description="AAR2 N-terminal" evidence="4">
    <location>
        <begin position="82"/>
        <end position="214"/>
    </location>
</feature>
<evidence type="ECO:0000313" key="5">
    <source>
        <dbReference type="EMBL" id="ATY59373.1"/>
    </source>
</evidence>
<feature type="compositionally biased region" description="Low complexity" evidence="2">
    <location>
        <begin position="1"/>
        <end position="14"/>
    </location>
</feature>
<dbReference type="InterPro" id="IPR038514">
    <property type="entry name" value="AAR2_C_sf"/>
</dbReference>
<dbReference type="CDD" id="cd13777">
    <property type="entry name" value="Aar2_N"/>
    <property type="match status" value="1"/>
</dbReference>
<dbReference type="OrthoDB" id="201752at2759"/>
<dbReference type="GO" id="GO:0000244">
    <property type="term" value="P:spliceosomal tri-snRNP complex assembly"/>
    <property type="evidence" value="ECO:0007669"/>
    <property type="project" value="TreeGrafter"/>
</dbReference>
<feature type="domain" description="AAR2 C-terminal" evidence="3">
    <location>
        <begin position="275"/>
        <end position="440"/>
    </location>
</feature>
<dbReference type="Gene3D" id="2.60.34.20">
    <property type="match status" value="1"/>
</dbReference>
<dbReference type="SUPFAM" id="SSF101447">
    <property type="entry name" value="Formin homology 2 domain (FH2 domain)"/>
    <property type="match status" value="1"/>
</dbReference>
<protein>
    <submittedName>
        <fullName evidence="5">AAR2 family</fullName>
    </submittedName>
</protein>
<dbReference type="Proteomes" id="UP000323067">
    <property type="component" value="Chromosome iv"/>
</dbReference>
<dbReference type="EMBL" id="CP023322">
    <property type="protein sequence ID" value="ATY59373.1"/>
    <property type="molecule type" value="Genomic_DNA"/>
</dbReference>
<dbReference type="PANTHER" id="PTHR12689">
    <property type="entry name" value="A1 CISTRON SPLICING FACTOR AAR2-RELATED"/>
    <property type="match status" value="1"/>
</dbReference>
<reference evidence="5 6" key="1">
    <citation type="journal article" date="2017" name="BMC Genomics">
        <title>Chromosome level assembly and secondary metabolite potential of the parasitic fungus Cordyceps militaris.</title>
        <authorList>
            <person name="Kramer G.J."/>
            <person name="Nodwell J.R."/>
        </authorList>
    </citation>
    <scope>NUCLEOTIDE SEQUENCE [LARGE SCALE GENOMIC DNA]</scope>
    <source>
        <strain evidence="5 6">ATCC 34164</strain>
    </source>
</reference>
<evidence type="ECO:0000313" key="6">
    <source>
        <dbReference type="Proteomes" id="UP000323067"/>
    </source>
</evidence>
<dbReference type="Gene3D" id="1.25.40.550">
    <property type="entry name" value="Aar2, C-terminal domain-like"/>
    <property type="match status" value="1"/>
</dbReference>
<organism evidence="5 6">
    <name type="scientific">Cordyceps militaris</name>
    <name type="common">Caterpillar fungus</name>
    <name type="synonym">Clavaria militaris</name>
    <dbReference type="NCBI Taxonomy" id="73501"/>
    <lineage>
        <taxon>Eukaryota</taxon>
        <taxon>Fungi</taxon>
        <taxon>Dikarya</taxon>
        <taxon>Ascomycota</taxon>
        <taxon>Pezizomycotina</taxon>
        <taxon>Sordariomycetes</taxon>
        <taxon>Hypocreomycetidae</taxon>
        <taxon>Hypocreales</taxon>
        <taxon>Cordycipitaceae</taxon>
        <taxon>Cordyceps</taxon>
    </lineage>
</organism>
<sequence length="496" mass="53677">MTRTSSTSSSSSQSLERHSQVTSPQPKRGTLASLAHEQTSGDDSCHLPPPPPPLGDSSDVDVEAPASAAAAIPAAPSTSAGGDVVFILDLPADFTVGCDATALTARHFVGFRDVPDGPHFFWVAHPGGMAPRSGFWIVTRDDDDDASVHAVRWDRDTELLVDAPSDAIPRDAATLLLSYRDLTPRSGSEAQAAALIWGQLTSCITGDLLTRVTGQQSGRVWHLNTMDQVRGAVVPSAERAMEQHLAAMRRAAAPPPPPPPPPPPRELRFALDQHAKTYSAALFGADRTREATDATSYLTSLLDSDSDSGVGASRLVGELQLALLAAAHLGSEACLAQWWHVVQRLLLRAYDLPRRRPALAAAWLRALTAQLVYGGAWLDPPLAELLSEARVRELRLALIVYRRRLEEMRTTTTTPEEGEVVAAFARLEAAVAEDDALGWDIAAEYVRKGTVVMEDGEEVELEMQELQAEDERGEWAPEIVELDEHGREKGLISWND</sequence>
<dbReference type="InterPro" id="IPR033648">
    <property type="entry name" value="AAR2_C"/>
</dbReference>
<dbReference type="Pfam" id="PF05282">
    <property type="entry name" value="AAR2"/>
    <property type="match status" value="1"/>
</dbReference>
<dbReference type="InterPro" id="IPR033647">
    <property type="entry name" value="Aar2_N"/>
</dbReference>
<comment type="similarity">
    <text evidence="1">Belongs to the AAR2 family.</text>
</comment>
<dbReference type="InterPro" id="IPR007946">
    <property type="entry name" value="AAR2"/>
</dbReference>
<evidence type="ECO:0000259" key="3">
    <source>
        <dbReference type="Pfam" id="PF05282"/>
    </source>
</evidence>
<dbReference type="Pfam" id="PF20981">
    <property type="entry name" value="AAR2_1st"/>
    <property type="match status" value="1"/>
</dbReference>
<proteinExistence type="inferred from homology"/>
<dbReference type="VEuPathDB" id="FungiDB:A9K55_002343"/>
<dbReference type="PANTHER" id="PTHR12689:SF4">
    <property type="entry name" value="PROTEIN AAR2 HOMOLOG"/>
    <property type="match status" value="1"/>
</dbReference>
<dbReference type="AlphaFoldDB" id="A0A2H4S8E1"/>
<gene>
    <name evidence="5" type="ORF">A9K55_002343</name>
</gene>
<dbReference type="VEuPathDB" id="FungiDB:CCM_09439"/>
<evidence type="ECO:0000259" key="4">
    <source>
        <dbReference type="Pfam" id="PF20981"/>
    </source>
</evidence>
<dbReference type="InterPro" id="IPR038516">
    <property type="entry name" value="AAR2_N_sf"/>
</dbReference>